<dbReference type="InterPro" id="IPR006471">
    <property type="entry name" value="Formate_DH_gsu"/>
</dbReference>
<evidence type="ECO:0000313" key="15">
    <source>
        <dbReference type="EMBL" id="KAA2213852.1"/>
    </source>
</evidence>
<feature type="transmembrane region" description="Helical" evidence="13">
    <location>
        <begin position="68"/>
        <end position="88"/>
    </location>
</feature>
<feature type="transmembrane region" description="Helical" evidence="13">
    <location>
        <begin position="31"/>
        <end position="56"/>
    </location>
</feature>
<dbReference type="GO" id="GO:0009326">
    <property type="term" value="C:formate dehydrogenase complex"/>
    <property type="evidence" value="ECO:0007669"/>
    <property type="project" value="InterPro"/>
</dbReference>
<evidence type="ECO:0000313" key="16">
    <source>
        <dbReference type="Proteomes" id="UP000322110"/>
    </source>
</evidence>
<feature type="domain" description="Cytochrome b561 bacterial/Ni-hydrogenase" evidence="14">
    <location>
        <begin position="21"/>
        <end position="198"/>
    </location>
</feature>
<dbReference type="RefSeq" id="WP_149811508.1">
    <property type="nucleotide sequence ID" value="NZ_VUKA01000002.1"/>
</dbReference>
<dbReference type="FunFam" id="1.20.950.20:FF:000002">
    <property type="entry name" value="Formate dehydrogenase cytochrome b556 subunit"/>
    <property type="match status" value="1"/>
</dbReference>
<dbReference type="PANTHER" id="PTHR30074:SF6">
    <property type="entry name" value="FORMATE DEHYDROGENASE GAMMA SUBUNIT"/>
    <property type="match status" value="1"/>
</dbReference>
<dbReference type="EMBL" id="VUKA01000002">
    <property type="protein sequence ID" value="KAA2213852.1"/>
    <property type="molecule type" value="Genomic_DNA"/>
</dbReference>
<evidence type="ECO:0000256" key="10">
    <source>
        <dbReference type="ARBA" id="ARBA00022989"/>
    </source>
</evidence>
<dbReference type="GO" id="GO:0009061">
    <property type="term" value="P:anaerobic respiration"/>
    <property type="evidence" value="ECO:0007669"/>
    <property type="project" value="TreeGrafter"/>
</dbReference>
<dbReference type="GO" id="GO:0008863">
    <property type="term" value="F:formate dehydrogenase (NAD+) activity"/>
    <property type="evidence" value="ECO:0007669"/>
    <property type="project" value="InterPro"/>
</dbReference>
<keyword evidence="7 13" id="KW-0812">Transmembrane</keyword>
<evidence type="ECO:0000256" key="12">
    <source>
        <dbReference type="ARBA" id="ARBA00023136"/>
    </source>
</evidence>
<gene>
    <name evidence="15" type="ORF">F0Q34_07315</name>
</gene>
<dbReference type="GO" id="GO:0015944">
    <property type="term" value="P:formate oxidation"/>
    <property type="evidence" value="ECO:0007669"/>
    <property type="project" value="UniProtKB-ARBA"/>
</dbReference>
<evidence type="ECO:0000256" key="11">
    <source>
        <dbReference type="ARBA" id="ARBA00023004"/>
    </source>
</evidence>
<evidence type="ECO:0000256" key="4">
    <source>
        <dbReference type="ARBA" id="ARBA00022448"/>
    </source>
</evidence>
<evidence type="ECO:0000259" key="14">
    <source>
        <dbReference type="Pfam" id="PF01292"/>
    </source>
</evidence>
<dbReference type="PANTHER" id="PTHR30074">
    <property type="entry name" value="FORMATE DEHYDROGENASE, NITRATE-INDUCIBLE, CYTOCHROME B556 FDN SUBUNIT"/>
    <property type="match status" value="1"/>
</dbReference>
<dbReference type="Gene3D" id="1.20.950.20">
    <property type="entry name" value="Transmembrane di-heme cytochromes, Chain C"/>
    <property type="match status" value="1"/>
</dbReference>
<evidence type="ECO:0000256" key="3">
    <source>
        <dbReference type="ARBA" id="ARBA00010747"/>
    </source>
</evidence>
<evidence type="ECO:0000256" key="8">
    <source>
        <dbReference type="ARBA" id="ARBA00022723"/>
    </source>
</evidence>
<dbReference type="GO" id="GO:0046872">
    <property type="term" value="F:metal ion binding"/>
    <property type="evidence" value="ECO:0007669"/>
    <property type="project" value="UniProtKB-KW"/>
</dbReference>
<keyword evidence="11" id="KW-0408">Iron</keyword>
<keyword evidence="4" id="KW-0813">Transport</keyword>
<evidence type="ECO:0000256" key="2">
    <source>
        <dbReference type="ARBA" id="ARBA00004651"/>
    </source>
</evidence>
<keyword evidence="10 13" id="KW-1133">Transmembrane helix</keyword>
<dbReference type="GO" id="GO:0009055">
    <property type="term" value="F:electron transfer activity"/>
    <property type="evidence" value="ECO:0007669"/>
    <property type="project" value="InterPro"/>
</dbReference>
<dbReference type="GO" id="GO:0036397">
    <property type="term" value="F:formate dehydrogenase (quinone) activity"/>
    <property type="evidence" value="ECO:0007669"/>
    <property type="project" value="TreeGrafter"/>
</dbReference>
<keyword evidence="9" id="KW-0249">Electron transport</keyword>
<keyword evidence="5" id="KW-1003">Cell membrane</keyword>
<evidence type="ECO:0000256" key="7">
    <source>
        <dbReference type="ARBA" id="ARBA00022692"/>
    </source>
</evidence>
<evidence type="ECO:0000256" key="1">
    <source>
        <dbReference type="ARBA" id="ARBA00001971"/>
    </source>
</evidence>
<dbReference type="OrthoDB" id="9790598at2"/>
<evidence type="ECO:0000256" key="5">
    <source>
        <dbReference type="ARBA" id="ARBA00022475"/>
    </source>
</evidence>
<evidence type="ECO:0000256" key="6">
    <source>
        <dbReference type="ARBA" id="ARBA00022617"/>
    </source>
</evidence>
<comment type="similarity">
    <text evidence="3">Belongs to the formate dehydrogenase gamma subunit family.</text>
</comment>
<dbReference type="InterPro" id="IPR011577">
    <property type="entry name" value="Cyt_b561_bac/Ni-Hgenase"/>
</dbReference>
<comment type="caution">
    <text evidence="15">The sequence shown here is derived from an EMBL/GenBank/DDBJ whole genome shotgun (WGS) entry which is preliminary data.</text>
</comment>
<name>A0A5B2TH93_9PROT</name>
<keyword evidence="6" id="KW-0349">Heme</keyword>
<evidence type="ECO:0000256" key="9">
    <source>
        <dbReference type="ARBA" id="ARBA00022982"/>
    </source>
</evidence>
<dbReference type="GO" id="GO:0005886">
    <property type="term" value="C:plasma membrane"/>
    <property type="evidence" value="ECO:0007669"/>
    <property type="project" value="UniProtKB-SubCell"/>
</dbReference>
<evidence type="ECO:0000256" key="13">
    <source>
        <dbReference type="SAM" id="Phobius"/>
    </source>
</evidence>
<feature type="transmembrane region" description="Helical" evidence="13">
    <location>
        <begin position="167"/>
        <end position="187"/>
    </location>
</feature>
<dbReference type="Pfam" id="PF01292">
    <property type="entry name" value="Ni_hydr_CYTB"/>
    <property type="match status" value="1"/>
</dbReference>
<sequence>MVEKIQPGDAIHPGKPVTVDRYGPGARVNHWITAASLILLAISGLALFTPSLYFLTSLFGGGQNTRALHPWIGVVLFLSFFVFFFQLWRANLPERVDIIWLSKIRDLLSGHEENLPELGKYNAGQKFIFWAMTLLILVLIGTGVMIWEQYFAEYFTIPARRVAVLAHSVAAVLIICIFILHVYAAIWTRGTLRAMTRGSVTGGWAWRHHRKWLRELAGQRKTGPAK</sequence>
<dbReference type="InterPro" id="IPR051817">
    <property type="entry name" value="FDH_cytochrome_b556_subunit"/>
</dbReference>
<keyword evidence="16" id="KW-1185">Reference proteome</keyword>
<accession>A0A5B2TH93</accession>
<comment type="subcellular location">
    <subcellularLocation>
        <location evidence="2">Cell membrane</location>
        <topology evidence="2">Multi-pass membrane protein</topology>
    </subcellularLocation>
</comment>
<feature type="transmembrane region" description="Helical" evidence="13">
    <location>
        <begin position="127"/>
        <end position="147"/>
    </location>
</feature>
<protein>
    <submittedName>
        <fullName evidence="15">Formate dehydrogenase subunit gamma</fullName>
    </submittedName>
</protein>
<dbReference type="Proteomes" id="UP000322110">
    <property type="component" value="Unassembled WGS sequence"/>
</dbReference>
<reference evidence="15 16" key="1">
    <citation type="journal article" date="2015" name="Int. J. Syst. Evol. Microbiol.">
        <title>Roseomonas oryzae sp. nov., isolated from paddy rhizosphere soil.</title>
        <authorList>
            <person name="Ramaprasad E.V."/>
            <person name="Sasikala Ch."/>
            <person name="Ramana Ch.V."/>
        </authorList>
    </citation>
    <scope>NUCLEOTIDE SEQUENCE [LARGE SCALE GENOMIC DNA]</scope>
    <source>
        <strain evidence="15 16">KCTC 42542</strain>
    </source>
</reference>
<proteinExistence type="inferred from homology"/>
<dbReference type="GO" id="GO:0022904">
    <property type="term" value="P:respiratory electron transport chain"/>
    <property type="evidence" value="ECO:0007669"/>
    <property type="project" value="InterPro"/>
</dbReference>
<dbReference type="AlphaFoldDB" id="A0A5B2TH93"/>
<keyword evidence="8" id="KW-0479">Metal-binding</keyword>
<organism evidence="15 16">
    <name type="scientific">Teichococcus oryzae</name>
    <dbReference type="NCBI Taxonomy" id="1608942"/>
    <lineage>
        <taxon>Bacteria</taxon>
        <taxon>Pseudomonadati</taxon>
        <taxon>Pseudomonadota</taxon>
        <taxon>Alphaproteobacteria</taxon>
        <taxon>Acetobacterales</taxon>
        <taxon>Roseomonadaceae</taxon>
        <taxon>Roseomonas</taxon>
    </lineage>
</organism>
<dbReference type="NCBIfam" id="TIGR01583">
    <property type="entry name" value="formate-DH-gamm"/>
    <property type="match status" value="1"/>
</dbReference>
<dbReference type="SUPFAM" id="SSF81342">
    <property type="entry name" value="Transmembrane di-heme cytochromes"/>
    <property type="match status" value="1"/>
</dbReference>
<comment type="cofactor">
    <cofactor evidence="1">
        <name>heme</name>
        <dbReference type="ChEBI" id="CHEBI:30413"/>
    </cofactor>
</comment>
<keyword evidence="12 13" id="KW-0472">Membrane</keyword>
<dbReference type="InterPro" id="IPR016174">
    <property type="entry name" value="Di-haem_cyt_TM"/>
</dbReference>